<organism evidence="5 6">
    <name type="scientific">Caldisalinibacter kiritimatiensis</name>
    <dbReference type="NCBI Taxonomy" id="1304284"/>
    <lineage>
        <taxon>Bacteria</taxon>
        <taxon>Bacillati</taxon>
        <taxon>Bacillota</taxon>
        <taxon>Tissierellia</taxon>
        <taxon>Tissierellales</taxon>
        <taxon>Thermohalobacteraceae</taxon>
        <taxon>Caldisalinibacter</taxon>
    </lineage>
</organism>
<dbReference type="Pfam" id="PF01656">
    <property type="entry name" value="CbiA"/>
    <property type="match status" value="1"/>
</dbReference>
<proteinExistence type="predicted"/>
<evidence type="ECO:0000256" key="2">
    <source>
        <dbReference type="ARBA" id="ARBA00023004"/>
    </source>
</evidence>
<feature type="domain" description="4Fe-4S ferredoxin-type" evidence="4">
    <location>
        <begin position="85"/>
        <end position="114"/>
    </location>
</feature>
<keyword evidence="2" id="KW-0408">Iron</keyword>
<dbReference type="PANTHER" id="PTHR43534">
    <property type="entry name" value="MIND SUPERFAMILY P-LOOP ATPASE CONTAINING AN INSERTED FERREDOXIN DOMAIN"/>
    <property type="match status" value="1"/>
</dbReference>
<keyword evidence="6" id="KW-1185">Reference proteome</keyword>
<reference evidence="5 6" key="1">
    <citation type="journal article" date="2015" name="Geomicrobiol. J.">
        <title>Caldisalinibacter kiritimatiensis gen. nov., sp. nov., a moderately thermohalophilic thiosulfate-reducing bacterium from a hypersaline microbial mat.</title>
        <authorList>
            <person name="Ben Hania W."/>
            <person name="Joseph M."/>
            <person name="Fiebig A."/>
            <person name="Bunk B."/>
            <person name="Klenk H.-P."/>
            <person name="Fardeau M.-L."/>
            <person name="Spring S."/>
        </authorList>
    </citation>
    <scope>NUCLEOTIDE SEQUENCE [LARGE SCALE GENOMIC DNA]</scope>
    <source>
        <strain evidence="5 6">L21-TH-D2</strain>
    </source>
</reference>
<dbReference type="GO" id="GO:0046872">
    <property type="term" value="F:metal ion binding"/>
    <property type="evidence" value="ECO:0007669"/>
    <property type="project" value="UniProtKB-KW"/>
</dbReference>
<evidence type="ECO:0000313" key="5">
    <source>
        <dbReference type="EMBL" id="EOD01355.1"/>
    </source>
</evidence>
<dbReference type="Gene3D" id="3.30.70.20">
    <property type="match status" value="1"/>
</dbReference>
<dbReference type="InterPro" id="IPR017900">
    <property type="entry name" value="4Fe4S_Fe_S_CS"/>
</dbReference>
<dbReference type="EMBL" id="ARZA01000065">
    <property type="protein sequence ID" value="EOD01355.1"/>
    <property type="molecule type" value="Genomic_DNA"/>
</dbReference>
<dbReference type="Proteomes" id="UP000013378">
    <property type="component" value="Unassembled WGS sequence"/>
</dbReference>
<dbReference type="InterPro" id="IPR017896">
    <property type="entry name" value="4Fe4S_Fe-S-bd"/>
</dbReference>
<dbReference type="STRING" id="1304284.L21TH_0576"/>
<dbReference type="AlphaFoldDB" id="R1CGA7"/>
<dbReference type="PROSITE" id="PS00198">
    <property type="entry name" value="4FE4S_FER_1"/>
    <property type="match status" value="1"/>
</dbReference>
<dbReference type="PATRIC" id="fig|1304284.3.peg.565"/>
<dbReference type="PANTHER" id="PTHR43534:SF1">
    <property type="entry name" value="4FE-4S CLUSTER CONTAINING PARA FAMILY ATPASE PROTEIN"/>
    <property type="match status" value="1"/>
</dbReference>
<dbReference type="RefSeq" id="WP_006308488.1">
    <property type="nucleotide sequence ID" value="NZ_ARZA01000065.1"/>
</dbReference>
<dbReference type="Gene3D" id="3.40.50.300">
    <property type="entry name" value="P-loop containing nucleotide triphosphate hydrolases"/>
    <property type="match status" value="1"/>
</dbReference>
<gene>
    <name evidence="5" type="ORF">L21TH_0576</name>
</gene>
<feature type="domain" description="4Fe-4S ferredoxin-type" evidence="4">
    <location>
        <begin position="59"/>
        <end position="84"/>
    </location>
</feature>
<dbReference type="Pfam" id="PF00037">
    <property type="entry name" value="Fer4"/>
    <property type="match status" value="2"/>
</dbReference>
<evidence type="ECO:0000256" key="3">
    <source>
        <dbReference type="ARBA" id="ARBA00023014"/>
    </source>
</evidence>
<dbReference type="eggNOG" id="COG1149">
    <property type="taxonomic scope" value="Bacteria"/>
</dbReference>
<keyword evidence="3" id="KW-0411">Iron-sulfur</keyword>
<evidence type="ECO:0000259" key="4">
    <source>
        <dbReference type="PROSITE" id="PS51379"/>
    </source>
</evidence>
<dbReference type="OrthoDB" id="9778602at2"/>
<dbReference type="InterPro" id="IPR027417">
    <property type="entry name" value="P-loop_NTPase"/>
</dbReference>
<evidence type="ECO:0000313" key="6">
    <source>
        <dbReference type="Proteomes" id="UP000013378"/>
    </source>
</evidence>
<dbReference type="GO" id="GO:0051536">
    <property type="term" value="F:iron-sulfur cluster binding"/>
    <property type="evidence" value="ECO:0007669"/>
    <property type="project" value="UniProtKB-KW"/>
</dbReference>
<dbReference type="CDD" id="cd03110">
    <property type="entry name" value="SIMIBI_bact_arch"/>
    <property type="match status" value="1"/>
</dbReference>
<evidence type="ECO:0000256" key="1">
    <source>
        <dbReference type="ARBA" id="ARBA00022723"/>
    </source>
</evidence>
<name>R1CGA7_9FIRM</name>
<accession>R1CGA7</accession>
<protein>
    <submittedName>
        <fullName evidence="5">Cobyrinic acid a,c-diamide synthase</fullName>
    </submittedName>
</protein>
<dbReference type="PROSITE" id="PS51379">
    <property type="entry name" value="4FE4S_FER_2"/>
    <property type="match status" value="2"/>
</dbReference>
<comment type="caution">
    <text evidence="5">The sequence shown here is derived from an EMBL/GenBank/DDBJ whole genome shotgun (WGS) entry which is preliminary data.</text>
</comment>
<keyword evidence="1" id="KW-0479">Metal-binding</keyword>
<dbReference type="InterPro" id="IPR002586">
    <property type="entry name" value="CobQ/CobB/MinD/ParA_Nub-bd_dom"/>
</dbReference>
<sequence length="285" mass="30893">MKQIVVISGKGGTGKTTLTSSLVHLAKNRHIADCDVEAPNLSLMLESETINKELYIGGKVAKVDENKCASCGLCKKTCRFDAITEDFKVDPLKCEGCGACEYVCPHDAITMIDDETGHIFTSKTDGGIFSHAELAIGADGAGKVVTEIRKAVAQRADKDDLVIIDGSPGIGCVVIASLTGCDMAVVVTEPTQSGLSDLKRVLSLVEHFNMKAYIVINKYDINEEKTKEIEEYCSENGFEVIGKVPFDSSVNKAIKVNKPVVTFEDSDAGEEIKNVWNILNEKIRR</sequence>
<dbReference type="SUPFAM" id="SSF52540">
    <property type="entry name" value="P-loop containing nucleoside triphosphate hydrolases"/>
    <property type="match status" value="1"/>
</dbReference>